<dbReference type="CDD" id="cd17355">
    <property type="entry name" value="MFS_YcxA_like"/>
    <property type="match status" value="1"/>
</dbReference>
<comment type="subcellular location">
    <subcellularLocation>
        <location evidence="1">Cell membrane</location>
        <topology evidence="1">Multi-pass membrane protein</topology>
    </subcellularLocation>
</comment>
<feature type="transmembrane region" description="Helical" evidence="6">
    <location>
        <begin position="102"/>
        <end position="130"/>
    </location>
</feature>
<reference evidence="8" key="1">
    <citation type="submission" date="2021-03" db="EMBL/GenBank/DDBJ databases">
        <title>Antimicrobial resistance genes in bacteria isolated from Japanese honey, and their potential for conferring macrolide and lincosamide resistance in the American foulbrood pathogen Paenibacillus larvae.</title>
        <authorList>
            <person name="Okamoto M."/>
            <person name="Kumagai M."/>
            <person name="Kanamori H."/>
            <person name="Takamatsu D."/>
        </authorList>
    </citation>
    <scope>NUCLEOTIDE SEQUENCE</scope>
    <source>
        <strain evidence="8">J27TS8</strain>
    </source>
</reference>
<keyword evidence="9" id="KW-1185">Reference proteome</keyword>
<dbReference type="Gene3D" id="1.20.1250.20">
    <property type="entry name" value="MFS general substrate transporter like domains"/>
    <property type="match status" value="2"/>
</dbReference>
<keyword evidence="2" id="KW-0813">Transport</keyword>
<gene>
    <name evidence="8" type="primary">ybfB</name>
    <name evidence="8" type="ORF">J27TS8_24470</name>
</gene>
<feature type="transmembrane region" description="Helical" evidence="6">
    <location>
        <begin position="396"/>
        <end position="415"/>
    </location>
</feature>
<sequence length="434" mass="48362">MKFKFHYAWVILFITFLTILAVQGIRLSFGAFIEPWEKDFNMDRGTISLISTLSFIVYGLSQPLIGKLVDRLGVRVILSFSTLLVGISILLCNWATSPWQLFILYGIIVSLGVGGASNVAASVAVTNWFTRKRGLAFGIMEAGFGAGQLILVPASLFLISMYDWQMTVISLGVFLMLFVFPIGLLFLRNKPADKNLKPIGGNHFDEEKEDQHSLEKSKPSFWPILKKRHFWFLLLPFFICGYTTTGLMDTHLIPFAQLCGFTPTEIGTAVSLLAAFNIIGTLISGVIADKWSNRKFLTYLYIGRTLTLILLAIFISNLEFLTFFVNNPSLLIIFAISFGVVDFATVAPTQMLATQFFNRQLLGLMLGWLFFSHQLGSALGAYLPGLLFNITGNYNMAFYSAIILLIGAALMCVMLPEPEKVKREPNLSTNQITS</sequence>
<feature type="transmembrane region" description="Helical" evidence="6">
    <location>
        <begin position="268"/>
        <end position="287"/>
    </location>
</feature>
<organism evidence="8 9">
    <name type="scientific">Robertmurraya siralis</name>
    <dbReference type="NCBI Taxonomy" id="77777"/>
    <lineage>
        <taxon>Bacteria</taxon>
        <taxon>Bacillati</taxon>
        <taxon>Bacillota</taxon>
        <taxon>Bacilli</taxon>
        <taxon>Bacillales</taxon>
        <taxon>Bacillaceae</taxon>
        <taxon>Robertmurraya</taxon>
    </lineage>
</organism>
<dbReference type="AlphaFoldDB" id="A0A919WIN1"/>
<dbReference type="InterPro" id="IPR011701">
    <property type="entry name" value="MFS"/>
</dbReference>
<feature type="transmembrane region" description="Helical" evidence="6">
    <location>
        <begin position="142"/>
        <end position="162"/>
    </location>
</feature>
<evidence type="ECO:0000256" key="6">
    <source>
        <dbReference type="SAM" id="Phobius"/>
    </source>
</evidence>
<keyword evidence="3 6" id="KW-0812">Transmembrane</keyword>
<evidence type="ECO:0000259" key="7">
    <source>
        <dbReference type="PROSITE" id="PS50850"/>
    </source>
</evidence>
<keyword evidence="4 6" id="KW-1133">Transmembrane helix</keyword>
<proteinExistence type="predicted"/>
<evidence type="ECO:0000256" key="1">
    <source>
        <dbReference type="ARBA" id="ARBA00004651"/>
    </source>
</evidence>
<dbReference type="EMBL" id="BORC01000003">
    <property type="protein sequence ID" value="GIN62454.1"/>
    <property type="molecule type" value="Genomic_DNA"/>
</dbReference>
<feature type="transmembrane region" description="Helical" evidence="6">
    <location>
        <begin position="230"/>
        <end position="248"/>
    </location>
</feature>
<dbReference type="GO" id="GO:0022857">
    <property type="term" value="F:transmembrane transporter activity"/>
    <property type="evidence" value="ECO:0007669"/>
    <property type="project" value="InterPro"/>
</dbReference>
<protein>
    <submittedName>
        <fullName evidence="8">MFS-type transporter YbfB</fullName>
    </submittedName>
</protein>
<dbReference type="PROSITE" id="PS50850">
    <property type="entry name" value="MFS"/>
    <property type="match status" value="1"/>
</dbReference>
<feature type="transmembrane region" description="Helical" evidence="6">
    <location>
        <begin position="46"/>
        <end position="65"/>
    </location>
</feature>
<dbReference type="InterPro" id="IPR050327">
    <property type="entry name" value="Proton-linked_MCT"/>
</dbReference>
<evidence type="ECO:0000313" key="8">
    <source>
        <dbReference type="EMBL" id="GIN62454.1"/>
    </source>
</evidence>
<evidence type="ECO:0000256" key="3">
    <source>
        <dbReference type="ARBA" id="ARBA00022692"/>
    </source>
</evidence>
<feature type="transmembrane region" description="Helical" evidence="6">
    <location>
        <begin position="330"/>
        <end position="349"/>
    </location>
</feature>
<feature type="transmembrane region" description="Helical" evidence="6">
    <location>
        <begin position="168"/>
        <end position="187"/>
    </location>
</feature>
<dbReference type="SUPFAM" id="SSF103473">
    <property type="entry name" value="MFS general substrate transporter"/>
    <property type="match status" value="1"/>
</dbReference>
<feature type="transmembrane region" description="Helical" evidence="6">
    <location>
        <begin position="361"/>
        <end position="384"/>
    </location>
</feature>
<comment type="caution">
    <text evidence="8">The sequence shown here is derived from an EMBL/GenBank/DDBJ whole genome shotgun (WGS) entry which is preliminary data.</text>
</comment>
<evidence type="ECO:0000256" key="4">
    <source>
        <dbReference type="ARBA" id="ARBA00022989"/>
    </source>
</evidence>
<feature type="transmembrane region" description="Helical" evidence="6">
    <location>
        <begin position="299"/>
        <end position="318"/>
    </location>
</feature>
<dbReference type="InterPro" id="IPR020846">
    <property type="entry name" value="MFS_dom"/>
</dbReference>
<dbReference type="Proteomes" id="UP000682111">
    <property type="component" value="Unassembled WGS sequence"/>
</dbReference>
<dbReference type="Pfam" id="PF07690">
    <property type="entry name" value="MFS_1"/>
    <property type="match status" value="1"/>
</dbReference>
<dbReference type="InterPro" id="IPR036259">
    <property type="entry name" value="MFS_trans_sf"/>
</dbReference>
<dbReference type="RefSeq" id="WP_212933760.1">
    <property type="nucleotide sequence ID" value="NZ_BORC01000003.1"/>
</dbReference>
<evidence type="ECO:0000256" key="2">
    <source>
        <dbReference type="ARBA" id="ARBA00022448"/>
    </source>
</evidence>
<evidence type="ECO:0000313" key="9">
    <source>
        <dbReference type="Proteomes" id="UP000682111"/>
    </source>
</evidence>
<keyword evidence="5 6" id="KW-0472">Membrane</keyword>
<dbReference type="PANTHER" id="PTHR11360:SF284">
    <property type="entry name" value="EG:103B4.3 PROTEIN-RELATED"/>
    <property type="match status" value="1"/>
</dbReference>
<evidence type="ECO:0000256" key="5">
    <source>
        <dbReference type="ARBA" id="ARBA00023136"/>
    </source>
</evidence>
<feature type="domain" description="Major facilitator superfamily (MFS) profile" evidence="7">
    <location>
        <begin position="10"/>
        <end position="419"/>
    </location>
</feature>
<dbReference type="PANTHER" id="PTHR11360">
    <property type="entry name" value="MONOCARBOXYLATE TRANSPORTER"/>
    <property type="match status" value="1"/>
</dbReference>
<feature type="transmembrane region" description="Helical" evidence="6">
    <location>
        <begin position="72"/>
        <end position="96"/>
    </location>
</feature>
<dbReference type="GO" id="GO:0005886">
    <property type="term" value="C:plasma membrane"/>
    <property type="evidence" value="ECO:0007669"/>
    <property type="project" value="UniProtKB-SubCell"/>
</dbReference>
<accession>A0A919WIN1</accession>
<name>A0A919WIN1_9BACI</name>